<dbReference type="SUPFAM" id="SSF56601">
    <property type="entry name" value="beta-lactamase/transpeptidase-like"/>
    <property type="match status" value="1"/>
</dbReference>
<feature type="domain" description="Beta-lactamase-related" evidence="2">
    <location>
        <begin position="78"/>
        <end position="327"/>
    </location>
</feature>
<sequence>MLREQLAVLELSKNLIRGNTNNTSRVTYSPQKPAFPGWDDPGWRFPRRTPESQGIASGYLADFIEELAGNERTDLHHVIVVRHGNVIAETSVAPYVDGMWHASYSMCKTITGLAVGMLMEEGKLTPDDKVLALLDKKSLLTVKKNLTVEHLLTMTSGVMFNETGIVSGDDWVSSYLQAGIKGTPGKQFEYNSMNTYILSAIVTKVTGETLMEYLRPRLWEPLGITRVFWETCPKGITKGGWGLFINTEDAAKIGQLFLQKGMWQGKQLVPEKWILESVEKHMDTPENMGPYGYGYQVWRSGRPGSCTFNGMLGQNVVVYPDLDMVIATNAGSDELFQNCILLNIVRKYFEGDFVPDALLSENPSGYRKLLETERRFSRDGRSNISMSKGICRSNGLGIRESSRRGRQPASGGWGRRSRSGAAVRLLEEEKLKRRLDGKVYELEQQHVGLCPLVFQVFHNNYTDGIRRAAFYYERNRFYLVLEEGNELHRMEVGFGRAAVTEVSFHGEPYLLGVGGAFAKDEEGIPVLKLDIAFLEEAVRRRLKCRFPDFGERIELYWDETPGGRMITEGLGALVGDSLPTGLMEGISSRLGVDLPAILVEKTVHPIVTGKWLRENDGEAMAEQEAASEDSVISTDTASDPPRDSLQDE</sequence>
<dbReference type="EC" id="3.-.-.-" evidence="3"/>
<evidence type="ECO:0000313" key="4">
    <source>
        <dbReference type="Proteomes" id="UP001300383"/>
    </source>
</evidence>
<feature type="region of interest" description="Disordered" evidence="1">
    <location>
        <begin position="393"/>
        <end position="416"/>
    </location>
</feature>
<dbReference type="EMBL" id="JASGBQ010000022">
    <property type="protein sequence ID" value="MDI9242983.1"/>
    <property type="molecule type" value="Genomic_DNA"/>
</dbReference>
<feature type="region of interest" description="Disordered" evidence="1">
    <location>
        <begin position="617"/>
        <end position="648"/>
    </location>
</feature>
<dbReference type="Pfam" id="PF00144">
    <property type="entry name" value="Beta-lactamase"/>
    <property type="match status" value="1"/>
</dbReference>
<proteinExistence type="predicted"/>
<dbReference type="AlphaFoldDB" id="A0AAP4F127"/>
<accession>A0AAP4F127</accession>
<dbReference type="Proteomes" id="UP001300383">
    <property type="component" value="Unassembled WGS sequence"/>
</dbReference>
<dbReference type="GO" id="GO:0016787">
    <property type="term" value="F:hydrolase activity"/>
    <property type="evidence" value="ECO:0007669"/>
    <property type="project" value="UniProtKB-KW"/>
</dbReference>
<dbReference type="PANTHER" id="PTHR43283">
    <property type="entry name" value="BETA-LACTAMASE-RELATED"/>
    <property type="match status" value="1"/>
</dbReference>
<evidence type="ECO:0000256" key="1">
    <source>
        <dbReference type="SAM" id="MobiDB-lite"/>
    </source>
</evidence>
<dbReference type="RefSeq" id="WP_283231418.1">
    <property type="nucleotide sequence ID" value="NZ_JASGBQ010000022.1"/>
</dbReference>
<gene>
    <name evidence="3" type="ORF">QJ036_10945</name>
</gene>
<dbReference type="InterPro" id="IPR001466">
    <property type="entry name" value="Beta-lactam-related"/>
</dbReference>
<keyword evidence="3" id="KW-0378">Hydrolase</keyword>
<dbReference type="InterPro" id="IPR012338">
    <property type="entry name" value="Beta-lactam/transpept-like"/>
</dbReference>
<dbReference type="PANTHER" id="PTHR43283:SF7">
    <property type="entry name" value="BETA-LACTAMASE-RELATED DOMAIN-CONTAINING PROTEIN"/>
    <property type="match status" value="1"/>
</dbReference>
<name>A0AAP4F127_9FIRM</name>
<feature type="compositionally biased region" description="Acidic residues" evidence="1">
    <location>
        <begin position="617"/>
        <end position="627"/>
    </location>
</feature>
<reference evidence="3 4" key="1">
    <citation type="submission" date="2023-05" db="EMBL/GenBank/DDBJ databases">
        <title>[ruminococcus] sp. nov., isolated from a pig farm feces dump.</title>
        <authorList>
            <person name="Chang Y.-H."/>
        </authorList>
    </citation>
    <scope>NUCLEOTIDE SEQUENCE [LARGE SCALE GENOMIC DNA]</scope>
    <source>
        <strain evidence="3 4">YH-rum2234</strain>
    </source>
</reference>
<keyword evidence="4" id="KW-1185">Reference proteome</keyword>
<protein>
    <submittedName>
        <fullName evidence="3">Serine hydrolase</fullName>
        <ecNumber evidence="3">3.-.-.-</ecNumber>
    </submittedName>
</protein>
<evidence type="ECO:0000259" key="2">
    <source>
        <dbReference type="Pfam" id="PF00144"/>
    </source>
</evidence>
<dbReference type="InterPro" id="IPR050789">
    <property type="entry name" value="Diverse_Enzym_Activities"/>
</dbReference>
<evidence type="ECO:0000313" key="3">
    <source>
        <dbReference type="EMBL" id="MDI9242983.1"/>
    </source>
</evidence>
<comment type="caution">
    <text evidence="3">The sequence shown here is derived from an EMBL/GenBank/DDBJ whole genome shotgun (WGS) entry which is preliminary data.</text>
</comment>
<organism evidence="3 4">
    <name type="scientific">Fusibacillus kribbianus</name>
    <dbReference type="NCBI Taxonomy" id="3044208"/>
    <lineage>
        <taxon>Bacteria</taxon>
        <taxon>Bacillati</taxon>
        <taxon>Bacillota</taxon>
        <taxon>Clostridia</taxon>
        <taxon>Lachnospirales</taxon>
        <taxon>Lachnospiraceae</taxon>
        <taxon>Fusibacillus</taxon>
    </lineage>
</organism>
<dbReference type="Gene3D" id="3.40.710.10">
    <property type="entry name" value="DD-peptidase/beta-lactamase superfamily"/>
    <property type="match status" value="1"/>
</dbReference>